<dbReference type="Ensembl" id="ENSLLET00000013260.1">
    <property type="protein sequence ID" value="ENSLLEP00000012766.1"/>
    <property type="gene ID" value="ENSLLEG00000008069.1"/>
</dbReference>
<dbReference type="Gene3D" id="3.40.50.300">
    <property type="entry name" value="P-loop containing nucleotide triphosphate hydrolases"/>
    <property type="match status" value="1"/>
</dbReference>
<dbReference type="SUPFAM" id="SSF52540">
    <property type="entry name" value="P-loop containing nucleoside triphosphate hydrolases"/>
    <property type="match status" value="1"/>
</dbReference>
<keyword evidence="2" id="KW-0547">Nucleotide-binding</keyword>
<evidence type="ECO:0000256" key="1">
    <source>
        <dbReference type="ARBA" id="ARBA00008535"/>
    </source>
</evidence>
<dbReference type="InterPro" id="IPR006703">
    <property type="entry name" value="G_AIG1"/>
</dbReference>
<proteinExistence type="inferred from homology"/>
<keyword evidence="5" id="KW-1185">Reference proteome</keyword>
<comment type="similarity">
    <text evidence="1">Belongs to the TRAFAC class TrmE-Era-EngA-EngB-Septin-like GTPase superfamily. AIG1/Toc34/Toc159-like paraseptin GTPase family. IAN subfamily.</text>
</comment>
<dbReference type="GeneTree" id="ENSGT00500000044904"/>
<dbReference type="PANTHER" id="PTHR32046">
    <property type="entry name" value="G DOMAIN-CONTAINING PROTEIN"/>
    <property type="match status" value="1"/>
</dbReference>
<reference evidence="4" key="2">
    <citation type="submission" date="2025-09" db="UniProtKB">
        <authorList>
            <consortium name="Ensembl"/>
        </authorList>
    </citation>
    <scope>IDENTIFICATION</scope>
</reference>
<dbReference type="OrthoDB" id="2386367at2759"/>
<evidence type="ECO:0000256" key="2">
    <source>
        <dbReference type="ARBA" id="ARBA00022741"/>
    </source>
</evidence>
<organism evidence="4 5">
    <name type="scientific">Leptobrachium leishanense</name>
    <name type="common">Leishan spiny toad</name>
    <dbReference type="NCBI Taxonomy" id="445787"/>
    <lineage>
        <taxon>Eukaryota</taxon>
        <taxon>Metazoa</taxon>
        <taxon>Chordata</taxon>
        <taxon>Craniata</taxon>
        <taxon>Vertebrata</taxon>
        <taxon>Euteleostomi</taxon>
        <taxon>Amphibia</taxon>
        <taxon>Batrachia</taxon>
        <taxon>Anura</taxon>
        <taxon>Pelobatoidea</taxon>
        <taxon>Megophryidae</taxon>
        <taxon>Leptobrachium</taxon>
    </lineage>
</organism>
<evidence type="ECO:0000313" key="4">
    <source>
        <dbReference type="Ensembl" id="ENSLLEP00000012766.1"/>
    </source>
</evidence>
<protein>
    <recommendedName>
        <fullName evidence="3">AIG1-type G domain-containing protein</fullName>
    </recommendedName>
</protein>
<accession>A0A8C5MIW6</accession>
<feature type="domain" description="AIG1-type G" evidence="3">
    <location>
        <begin position="77"/>
        <end position="235"/>
    </location>
</feature>
<evidence type="ECO:0000259" key="3">
    <source>
        <dbReference type="Pfam" id="PF04548"/>
    </source>
</evidence>
<dbReference type="Pfam" id="PF04548">
    <property type="entry name" value="AIG1"/>
    <property type="match status" value="1"/>
</dbReference>
<dbReference type="AlphaFoldDB" id="A0A8C5MIW6"/>
<evidence type="ECO:0000313" key="5">
    <source>
        <dbReference type="Proteomes" id="UP000694569"/>
    </source>
</evidence>
<dbReference type="GO" id="GO:0005525">
    <property type="term" value="F:GTP binding"/>
    <property type="evidence" value="ECO:0007669"/>
    <property type="project" value="InterPro"/>
</dbReference>
<dbReference type="Proteomes" id="UP000694569">
    <property type="component" value="Unplaced"/>
</dbReference>
<dbReference type="InterPro" id="IPR027417">
    <property type="entry name" value="P-loop_NTPase"/>
</dbReference>
<name>A0A8C5MIW6_9ANUR</name>
<dbReference type="PANTHER" id="PTHR32046:SF11">
    <property type="entry name" value="IMMUNE-ASSOCIATED NUCLEOTIDE-BINDING PROTEIN 10-LIKE"/>
    <property type="match status" value="1"/>
</dbReference>
<reference evidence="4" key="1">
    <citation type="submission" date="2025-08" db="UniProtKB">
        <authorList>
            <consortium name="Ensembl"/>
        </authorList>
    </citation>
    <scope>IDENTIFICATION</scope>
</reference>
<sequence length="542" mass="62107">MATSTFSKWTQDKNQQKADNAELFIQNLNGNGLMKKSRNTSRPAYSLQLKRSTSTRDTSFKKMEFGKTNVGKTNKVIMMVGVTGAGKTTLINSMINHILGVKWTDKVRVKLFEENTNKSDAHSQTSQIHVYKINHIEGFNIPFSLTVIDTPGFGHTGGREEDAKISQQIKDCFTSRWGIEHIDAIAFVVKASDIRLTPEQRYVFDSILAIFGQNIKQNIIFCITFSEPRGKPKVLQTLSDASIPCALDAYGKPIYFKFNNSDISPADDEDDGDDGEGFPEEKTQWEMRRESLRKLFGFLQHADRKSLTLTREVLKEREALENALEGLIPKIKEALEKANLLEKNKIYLEAHKADIQDNEQFESEQHEMTKVKRVSSQESLNCTECKSSCHHPCKISFRILSFFSDVFSPDPLCKVCDHEKDKHKQEKYKWEQHVQTSKITYRSVRQKYATSGSEIKTVQDVCRQLEEEIQVAEEEGLVFAKRVRKCLARLHLIALQQTQQTTDDYIDAMIMNEKCNEKPGYKERIKYLEKIKGKLQDMGVTK</sequence>